<keyword evidence="1" id="KW-0436">Ligase</keyword>
<reference evidence="1" key="1">
    <citation type="submission" date="2016-08" db="EMBL/GenBank/DDBJ databases">
        <authorList>
            <person name="Ngugi D.K."/>
            <person name="Miyake S."/>
            <person name="Stingl U."/>
        </authorList>
    </citation>
    <scope>NUCLEOTIDE SEQUENCE</scope>
    <source>
        <strain evidence="1">SCG-B11WGA-EpuloA1</strain>
    </source>
</reference>
<name>A0ACC8X9U3_9FIRM</name>
<proteinExistence type="predicted"/>
<sequence length="410" mass="46301">MLTIEGKYTTAKVFTDNIQQEAISQIYEVCNNLIAEYSNIAIMPDVHAGKGCTIGTTMSISNKIVPNLVGVDIGCGVRVQPIKVQKGFDWINEFDKKLRATIPSGTKIRDNEHPFLEHIPLDTLRCPAIKRTRADKSVGTLGGGNHYIEVNYDEDGQYYLTVHSGSRYLGKQIAEFYQGLAYDTLNNNKTEQSKEVEKAIQLLQKSNQTHLIESTIREIKEKYARNIKVSRDLAYLEGKFMDDYLHDMHVATVYAYWNRKAIAYSIIKALNGRIDFDNKKDAFDTVHNYIDIENKILRKGAVSAQKDEILIIPINMRDGSIIARGKGNPEWNFSAPHGAGRIMSRTVSKQNVTLNMFKKSMEGIYTTSVNSATIDESCFAYKDMQEILDNIGDTVDIIKIIKPIYNFKAS</sequence>
<evidence type="ECO:0000313" key="1">
    <source>
        <dbReference type="EMBL" id="ONI38853.1"/>
    </source>
</evidence>
<keyword evidence="2" id="KW-1185">Reference proteome</keyword>
<dbReference type="Proteomes" id="UP000188605">
    <property type="component" value="Unassembled WGS sequence"/>
</dbReference>
<gene>
    <name evidence="1" type="ORF">AN396_01415</name>
</gene>
<accession>A0ACC8X9U3</accession>
<comment type="caution">
    <text evidence="1">The sequence shown here is derived from an EMBL/GenBank/DDBJ whole genome shotgun (WGS) entry which is preliminary data.</text>
</comment>
<organism evidence="1 2">
    <name type="scientific">Candidatus Epulonipiscium fishelsonii</name>
    <dbReference type="NCBI Taxonomy" id="77094"/>
    <lineage>
        <taxon>Bacteria</taxon>
        <taxon>Bacillati</taxon>
        <taxon>Bacillota</taxon>
        <taxon>Clostridia</taxon>
        <taxon>Lachnospirales</taxon>
        <taxon>Lachnospiraceae</taxon>
        <taxon>Candidatus Epulonipiscium</taxon>
    </lineage>
</organism>
<protein>
    <submittedName>
        <fullName evidence="1">RNA-splicing ligase RtcB</fullName>
    </submittedName>
</protein>
<evidence type="ECO:0000313" key="2">
    <source>
        <dbReference type="Proteomes" id="UP000188605"/>
    </source>
</evidence>
<dbReference type="EMBL" id="LJDB01000077">
    <property type="protein sequence ID" value="ONI38853.1"/>
    <property type="molecule type" value="Genomic_DNA"/>
</dbReference>